<reference evidence="5 6" key="1">
    <citation type="submission" date="2017-07" db="EMBL/GenBank/DDBJ databases">
        <title>Mechanisms for carbon and nitrogen cycling indicate functional differentiation within the Candidate Phyla Radiation.</title>
        <authorList>
            <person name="Danczak R.E."/>
            <person name="Johnston M.D."/>
            <person name="Kenah C."/>
            <person name="Slattery M."/>
            <person name="Wrighton K.C."/>
            <person name="Wilkins M.J."/>
        </authorList>
    </citation>
    <scope>NUCLEOTIDE SEQUENCE [LARGE SCALE GENOMIC DNA]</scope>
    <source>
        <strain evidence="5">Athens1014_28</strain>
    </source>
</reference>
<proteinExistence type="predicted"/>
<dbReference type="AlphaFoldDB" id="A0A554LMI9"/>
<dbReference type="EMBL" id="VMGN01000021">
    <property type="protein sequence ID" value="TSC94072.1"/>
    <property type="molecule type" value="Genomic_DNA"/>
</dbReference>
<accession>A0A554LMI9</accession>
<comment type="caution">
    <text evidence="5">The sequence shown here is derived from an EMBL/GenBank/DDBJ whole genome shotgun (WGS) entry which is preliminary data.</text>
</comment>
<dbReference type="PANTHER" id="PTHR43334:SF1">
    <property type="entry name" value="3-HYDROXYPROPIONATE--COA LIGASE [ADP-FORMING]"/>
    <property type="match status" value="1"/>
</dbReference>
<dbReference type="InterPro" id="IPR032875">
    <property type="entry name" value="Succ_CoA_lig_flav_dom"/>
</dbReference>
<evidence type="ECO:0000313" key="6">
    <source>
        <dbReference type="Proteomes" id="UP000316495"/>
    </source>
</evidence>
<dbReference type="GO" id="GO:0016874">
    <property type="term" value="F:ligase activity"/>
    <property type="evidence" value="ECO:0007669"/>
    <property type="project" value="UniProtKB-KW"/>
</dbReference>
<dbReference type="InterPro" id="IPR051538">
    <property type="entry name" value="Acyl-CoA_Synth/Transferase"/>
</dbReference>
<dbReference type="Gene3D" id="3.40.50.261">
    <property type="entry name" value="Succinyl-CoA synthetase domains"/>
    <property type="match status" value="1"/>
</dbReference>
<dbReference type="GO" id="GO:0005524">
    <property type="term" value="F:ATP binding"/>
    <property type="evidence" value="ECO:0007669"/>
    <property type="project" value="UniProtKB-KW"/>
</dbReference>
<protein>
    <recommendedName>
        <fullName evidence="4">CoA-binding domain-containing protein</fullName>
    </recommendedName>
</protein>
<organism evidence="5 6">
    <name type="scientific">Candidatus Berkelbacteria bacterium Athens1014_28</name>
    <dbReference type="NCBI Taxonomy" id="2017145"/>
    <lineage>
        <taxon>Bacteria</taxon>
        <taxon>Candidatus Berkelbacteria</taxon>
    </lineage>
</organism>
<dbReference type="Gene3D" id="3.40.50.720">
    <property type="entry name" value="NAD(P)-binding Rossmann-like Domain"/>
    <property type="match status" value="1"/>
</dbReference>
<dbReference type="Pfam" id="PF13607">
    <property type="entry name" value="Succ_CoA_lig"/>
    <property type="match status" value="1"/>
</dbReference>
<dbReference type="SMART" id="SM00881">
    <property type="entry name" value="CoA_binding"/>
    <property type="match status" value="1"/>
</dbReference>
<feature type="non-terminal residue" evidence="5">
    <location>
        <position position="204"/>
    </location>
</feature>
<dbReference type="Pfam" id="PF13380">
    <property type="entry name" value="CoA_binding_2"/>
    <property type="match status" value="1"/>
</dbReference>
<name>A0A554LMI9_9BACT</name>
<evidence type="ECO:0000256" key="2">
    <source>
        <dbReference type="ARBA" id="ARBA00022741"/>
    </source>
</evidence>
<gene>
    <name evidence="5" type="ORF">Athens101428_429</name>
</gene>
<sequence length="204" mass="22114">MFNIFKNKAKEEKNKLEKFFNPSSVAVVGATANLGKVGNTIAKNLLELGYSGKVFLVNPKHDKLFDRKCYKSLEEIEDVVDLAIVAIPADFALEAVKKSSDKVKNFVIVSAGFSETGIEGKRKEDELKAIAEEKNLNILGPNCLGFINPKIKLNASFAGGMPQAGNVAFVSQSGALVVALMDVAKKENIKFSNLVSVGNEMQMN</sequence>
<dbReference type="PANTHER" id="PTHR43334">
    <property type="entry name" value="ACETATE--COA LIGASE [ADP-FORMING]"/>
    <property type="match status" value="1"/>
</dbReference>
<dbReference type="SUPFAM" id="SSF52210">
    <property type="entry name" value="Succinyl-CoA synthetase domains"/>
    <property type="match status" value="1"/>
</dbReference>
<dbReference type="SUPFAM" id="SSF51735">
    <property type="entry name" value="NAD(P)-binding Rossmann-fold domains"/>
    <property type="match status" value="1"/>
</dbReference>
<dbReference type="InterPro" id="IPR016102">
    <property type="entry name" value="Succinyl-CoA_synth-like"/>
</dbReference>
<dbReference type="InterPro" id="IPR036291">
    <property type="entry name" value="NAD(P)-bd_dom_sf"/>
</dbReference>
<keyword evidence="2" id="KW-0547">Nucleotide-binding</keyword>
<evidence type="ECO:0000259" key="4">
    <source>
        <dbReference type="SMART" id="SM00881"/>
    </source>
</evidence>
<keyword evidence="3" id="KW-0067">ATP-binding</keyword>
<evidence type="ECO:0000313" key="5">
    <source>
        <dbReference type="EMBL" id="TSC94072.1"/>
    </source>
</evidence>
<keyword evidence="1" id="KW-0436">Ligase</keyword>
<evidence type="ECO:0000256" key="1">
    <source>
        <dbReference type="ARBA" id="ARBA00022598"/>
    </source>
</evidence>
<dbReference type="InterPro" id="IPR003781">
    <property type="entry name" value="CoA-bd"/>
</dbReference>
<feature type="domain" description="CoA-binding" evidence="4">
    <location>
        <begin position="19"/>
        <end position="113"/>
    </location>
</feature>
<evidence type="ECO:0000256" key="3">
    <source>
        <dbReference type="ARBA" id="ARBA00022840"/>
    </source>
</evidence>
<dbReference type="Proteomes" id="UP000316495">
    <property type="component" value="Unassembled WGS sequence"/>
</dbReference>